<dbReference type="GO" id="GO:0005315">
    <property type="term" value="F:phosphate transmembrane transporter activity"/>
    <property type="evidence" value="ECO:0007669"/>
    <property type="project" value="InterPro"/>
</dbReference>
<evidence type="ECO:0000313" key="8">
    <source>
        <dbReference type="EMBL" id="SFW75178.1"/>
    </source>
</evidence>
<dbReference type="InterPro" id="IPR001204">
    <property type="entry name" value="Phos_transporter"/>
</dbReference>
<reference evidence="9" key="1">
    <citation type="submission" date="2016-11" db="EMBL/GenBank/DDBJ databases">
        <authorList>
            <person name="Varghese N."/>
            <person name="Submissions S."/>
        </authorList>
    </citation>
    <scope>NUCLEOTIDE SEQUENCE [LARGE SCALE GENOMIC DNA]</scope>
    <source>
        <strain evidence="9">DSM 44671</strain>
    </source>
</reference>
<evidence type="ECO:0000256" key="3">
    <source>
        <dbReference type="ARBA" id="ARBA00022692"/>
    </source>
</evidence>
<dbReference type="GO" id="GO:0016020">
    <property type="term" value="C:membrane"/>
    <property type="evidence" value="ECO:0007669"/>
    <property type="project" value="UniProtKB-SubCell"/>
</dbReference>
<dbReference type="OrthoDB" id="9779554at2"/>
<keyword evidence="5 7" id="KW-0472">Membrane</keyword>
<keyword evidence="3 7" id="KW-0812">Transmembrane</keyword>
<protein>
    <submittedName>
        <fullName evidence="8">Inorganic phosphate transporter, PiT family</fullName>
    </submittedName>
</protein>
<dbReference type="PANTHER" id="PTHR11101">
    <property type="entry name" value="PHOSPHATE TRANSPORTER"/>
    <property type="match status" value="1"/>
</dbReference>
<evidence type="ECO:0000256" key="7">
    <source>
        <dbReference type="SAM" id="Phobius"/>
    </source>
</evidence>
<gene>
    <name evidence="8" type="ORF">SAMN04489730_3897</name>
</gene>
<dbReference type="AlphaFoldDB" id="A0A1K1RTF9"/>
<feature type="transmembrane region" description="Helical" evidence="7">
    <location>
        <begin position="44"/>
        <end position="68"/>
    </location>
</feature>
<evidence type="ECO:0000256" key="2">
    <source>
        <dbReference type="ARBA" id="ARBA00022448"/>
    </source>
</evidence>
<evidence type="ECO:0000256" key="1">
    <source>
        <dbReference type="ARBA" id="ARBA00004141"/>
    </source>
</evidence>
<organism evidence="8 9">
    <name type="scientific">Amycolatopsis australiensis</name>
    <dbReference type="NCBI Taxonomy" id="546364"/>
    <lineage>
        <taxon>Bacteria</taxon>
        <taxon>Bacillati</taxon>
        <taxon>Actinomycetota</taxon>
        <taxon>Actinomycetes</taxon>
        <taxon>Pseudonocardiales</taxon>
        <taxon>Pseudonocardiaceae</taxon>
        <taxon>Amycolatopsis</taxon>
    </lineage>
</organism>
<name>A0A1K1RTF9_9PSEU</name>
<feature type="transmembrane region" description="Helical" evidence="7">
    <location>
        <begin position="234"/>
        <end position="251"/>
    </location>
</feature>
<keyword evidence="9" id="KW-1185">Reference proteome</keyword>
<feature type="transmembrane region" description="Helical" evidence="7">
    <location>
        <begin position="80"/>
        <end position="101"/>
    </location>
</feature>
<feature type="region of interest" description="Disordered" evidence="6">
    <location>
        <begin position="161"/>
        <end position="186"/>
    </location>
</feature>
<sequence length="344" mass="34203">MSFTAIVVFVLVAALAAVNGSNDVPKGVATLAGAGVTKYRSAILWGTITTLAGCVCSLGLASKMTALFSKGIITGATTDAFAVAVLAGAAFWVGLATVLRLPVSTTHALIGGMVGAGLLMSTGGVSWSAVGSKLVTPLLVSIVVAYAVTLVLTVATGATNKRRSASTPPVTPASDGGDVAVKTAPAPEKTSSRFITGAHWFTSGATGFARGLNDTPKIVAIGAFALVPAGMKPWHIMVLVTAAMAAGSLLGGMRVAEKLGEGVVKMNHREGFLANLTTAALVGVGAGAGLPMSTTHVSTGAIAGSAGPNLSRISGGTVRNFLIAWLVTPPVAGVVAALVFILAR</sequence>
<dbReference type="EMBL" id="FPJG01000006">
    <property type="protein sequence ID" value="SFW75178.1"/>
    <property type="molecule type" value="Genomic_DNA"/>
</dbReference>
<evidence type="ECO:0000313" key="9">
    <source>
        <dbReference type="Proteomes" id="UP000182740"/>
    </source>
</evidence>
<dbReference type="GO" id="GO:0035435">
    <property type="term" value="P:phosphate ion transmembrane transport"/>
    <property type="evidence" value="ECO:0007669"/>
    <property type="project" value="TreeGrafter"/>
</dbReference>
<feature type="transmembrane region" description="Helical" evidence="7">
    <location>
        <begin position="107"/>
        <end position="127"/>
    </location>
</feature>
<comment type="subcellular location">
    <subcellularLocation>
        <location evidence="1">Membrane</location>
        <topology evidence="1">Multi-pass membrane protein</topology>
    </subcellularLocation>
</comment>
<dbReference type="RefSeq" id="WP_084742923.1">
    <property type="nucleotide sequence ID" value="NZ_FPJG01000006.1"/>
</dbReference>
<feature type="transmembrane region" description="Helical" evidence="7">
    <location>
        <begin position="272"/>
        <end position="290"/>
    </location>
</feature>
<evidence type="ECO:0000256" key="4">
    <source>
        <dbReference type="ARBA" id="ARBA00022989"/>
    </source>
</evidence>
<evidence type="ECO:0000256" key="6">
    <source>
        <dbReference type="SAM" id="MobiDB-lite"/>
    </source>
</evidence>
<feature type="transmembrane region" description="Helical" evidence="7">
    <location>
        <begin position="322"/>
        <end position="343"/>
    </location>
</feature>
<accession>A0A1K1RTF9</accession>
<dbReference type="Proteomes" id="UP000182740">
    <property type="component" value="Unassembled WGS sequence"/>
</dbReference>
<keyword evidence="4 7" id="KW-1133">Transmembrane helix</keyword>
<evidence type="ECO:0000256" key="5">
    <source>
        <dbReference type="ARBA" id="ARBA00023136"/>
    </source>
</evidence>
<dbReference type="PANTHER" id="PTHR11101:SF80">
    <property type="entry name" value="PHOSPHATE TRANSPORTER"/>
    <property type="match status" value="1"/>
</dbReference>
<keyword evidence="2" id="KW-0813">Transport</keyword>
<feature type="transmembrane region" description="Helical" evidence="7">
    <location>
        <begin position="134"/>
        <end position="155"/>
    </location>
</feature>
<proteinExistence type="predicted"/>
<dbReference type="STRING" id="546364.SAMN04489730_3897"/>
<dbReference type="Pfam" id="PF01384">
    <property type="entry name" value="PHO4"/>
    <property type="match status" value="1"/>
</dbReference>